<dbReference type="SUPFAM" id="SSF53474">
    <property type="entry name" value="alpha/beta-Hydrolases"/>
    <property type="match status" value="1"/>
</dbReference>
<name>E6PEF6_9ZZZZ</name>
<organism evidence="1">
    <name type="scientific">mine drainage metagenome</name>
    <dbReference type="NCBI Taxonomy" id="410659"/>
    <lineage>
        <taxon>unclassified sequences</taxon>
        <taxon>metagenomes</taxon>
        <taxon>ecological metagenomes</taxon>
    </lineage>
</organism>
<dbReference type="GO" id="GO:0006508">
    <property type="term" value="P:proteolysis"/>
    <property type="evidence" value="ECO:0007669"/>
    <property type="project" value="InterPro"/>
</dbReference>
<protein>
    <submittedName>
        <fullName evidence="1">Carboxypeptidase C</fullName>
    </submittedName>
</protein>
<dbReference type="Pfam" id="PF00450">
    <property type="entry name" value="Peptidase_S10"/>
    <property type="match status" value="1"/>
</dbReference>
<gene>
    <name evidence="1" type="ORF">CARN1_0375</name>
</gene>
<dbReference type="EMBL" id="CABL01000004">
    <property type="protein sequence ID" value="CBH74841.1"/>
    <property type="molecule type" value="Genomic_DNA"/>
</dbReference>
<dbReference type="InterPro" id="IPR029058">
    <property type="entry name" value="AB_hydrolase_fold"/>
</dbReference>
<keyword evidence="1" id="KW-0378">Hydrolase</keyword>
<dbReference type="Gene3D" id="3.40.50.1820">
    <property type="entry name" value="alpha/beta hydrolase"/>
    <property type="match status" value="1"/>
</dbReference>
<proteinExistence type="predicted"/>
<dbReference type="AlphaFoldDB" id="E6PEF6"/>
<comment type="caution">
    <text evidence="1">The sequence shown here is derived from an EMBL/GenBank/DDBJ whole genome shotgun (WGS) entry which is preliminary data.</text>
</comment>
<evidence type="ECO:0000313" key="1">
    <source>
        <dbReference type="EMBL" id="CBH74841.1"/>
    </source>
</evidence>
<accession>E6PEF6</accession>
<keyword evidence="1" id="KW-0121">Carboxypeptidase</keyword>
<keyword evidence="1" id="KW-0645">Protease</keyword>
<sequence length="521" mass="57823">MKRTLSLPAALLSAAFAIAVPPTLSAATPAVPAPKPGAMPMTRFYPDAVTEHSIVLDGKRIQYTARAGTIVLRNEQHQPTLRMFYVAYTENGASPERRPITFLYNGGPGSSSMWLHMGSWGPVRVEVGDGTITGGPPFRIVKNQYSLLNVTDLVFIDMPDSGFGRIVGVGKPKMFFGVDKDVAAFGQFVERYASTFGRWNSPKFLYGESYGTTRSAALVHYLQQKGVGINGVVLQSSILNFGLDVTGATPIGGSDWAYAFYLPTEAATAWYHHALPNRPVHLRPFVAKVSAFALGEYMNALARGSSLSQRRRNLIVGKLHAYTGLPESFIRNNNLRVPYWRFESELLRDNGLETGRLDGRFVTDTTDGAENQPRWDPTDAAIDYPYTTAINQYLRVDLKYNPTLQYRTQIYNIIAHDGIPGGGWDNTHRGNPTTDVTPDLADALSYDPHLKIFSANGYYDFATPFLETEFALDHLNVRPSLLQNITYGFYKSGHMIYLAPKALAHYHADLERWYAATLGNR</sequence>
<dbReference type="GO" id="GO:0004185">
    <property type="term" value="F:serine-type carboxypeptidase activity"/>
    <property type="evidence" value="ECO:0007669"/>
    <property type="project" value="InterPro"/>
</dbReference>
<dbReference type="InterPro" id="IPR001563">
    <property type="entry name" value="Peptidase_S10"/>
</dbReference>
<reference evidence="1" key="1">
    <citation type="submission" date="2009-10" db="EMBL/GenBank/DDBJ databases">
        <title>Diversity of trophic interactions inside an arsenic-rich microbial ecosystem.</title>
        <authorList>
            <person name="Bertin P.N."/>
            <person name="Heinrich-Salmeron A."/>
            <person name="Pelletier E."/>
            <person name="Goulhen-Chollet F."/>
            <person name="Arsene-Ploetze F."/>
            <person name="Gallien S."/>
            <person name="Calteau A."/>
            <person name="Vallenet D."/>
            <person name="Casiot C."/>
            <person name="Chane-Woon-Ming B."/>
            <person name="Giloteaux L."/>
            <person name="Barakat M."/>
            <person name="Bonnefoy V."/>
            <person name="Bruneel O."/>
            <person name="Chandler M."/>
            <person name="Cleiss J."/>
            <person name="Duran R."/>
            <person name="Elbaz-Poulichet F."/>
            <person name="Fonknechten N."/>
            <person name="Lauga B."/>
            <person name="Mornico D."/>
            <person name="Ortet P."/>
            <person name="Schaeffer C."/>
            <person name="Siguier P."/>
            <person name="Alexander Thil Smith A."/>
            <person name="Van Dorsselaer A."/>
            <person name="Weissenbach J."/>
            <person name="Medigue C."/>
            <person name="Le Paslier D."/>
        </authorList>
    </citation>
    <scope>NUCLEOTIDE SEQUENCE</scope>
</reference>